<accession>A0A1D1VYV7</accession>
<comment type="caution">
    <text evidence="1">The sequence shown here is derived from an EMBL/GenBank/DDBJ whole genome shotgun (WGS) entry which is preliminary data.</text>
</comment>
<dbReference type="AlphaFoldDB" id="A0A1D1VYV7"/>
<reference evidence="1 2" key="1">
    <citation type="journal article" date="2016" name="Nat. Commun.">
        <title>Extremotolerant tardigrade genome and improved radiotolerance of human cultured cells by tardigrade-unique protein.</title>
        <authorList>
            <person name="Hashimoto T."/>
            <person name="Horikawa D.D."/>
            <person name="Saito Y."/>
            <person name="Kuwahara H."/>
            <person name="Kozuka-Hata H."/>
            <person name="Shin-I T."/>
            <person name="Minakuchi Y."/>
            <person name="Ohishi K."/>
            <person name="Motoyama A."/>
            <person name="Aizu T."/>
            <person name="Enomoto A."/>
            <person name="Kondo K."/>
            <person name="Tanaka S."/>
            <person name="Hara Y."/>
            <person name="Koshikawa S."/>
            <person name="Sagara H."/>
            <person name="Miura T."/>
            <person name="Yokobori S."/>
            <person name="Miyagawa K."/>
            <person name="Suzuki Y."/>
            <person name="Kubo T."/>
            <person name="Oyama M."/>
            <person name="Kohara Y."/>
            <person name="Fujiyama A."/>
            <person name="Arakawa K."/>
            <person name="Katayama T."/>
            <person name="Toyoda A."/>
            <person name="Kunieda T."/>
        </authorList>
    </citation>
    <scope>NUCLEOTIDE SEQUENCE [LARGE SCALE GENOMIC DNA]</scope>
    <source>
        <strain evidence="1 2">YOKOZUNA-1</strain>
    </source>
</reference>
<evidence type="ECO:0000313" key="1">
    <source>
        <dbReference type="EMBL" id="GAV06587.1"/>
    </source>
</evidence>
<organism evidence="1 2">
    <name type="scientific">Ramazzottius varieornatus</name>
    <name type="common">Water bear</name>
    <name type="synonym">Tardigrade</name>
    <dbReference type="NCBI Taxonomy" id="947166"/>
    <lineage>
        <taxon>Eukaryota</taxon>
        <taxon>Metazoa</taxon>
        <taxon>Ecdysozoa</taxon>
        <taxon>Tardigrada</taxon>
        <taxon>Eutardigrada</taxon>
        <taxon>Parachela</taxon>
        <taxon>Hypsibioidea</taxon>
        <taxon>Ramazzottiidae</taxon>
        <taxon>Ramazzottius</taxon>
    </lineage>
</organism>
<proteinExistence type="predicted"/>
<dbReference type="EMBL" id="BDGG01000013">
    <property type="protein sequence ID" value="GAV06587.1"/>
    <property type="molecule type" value="Genomic_DNA"/>
</dbReference>
<name>A0A1D1VYV7_RAMVA</name>
<gene>
    <name evidence="1" type="primary">RvY_16552-1</name>
    <name evidence="1" type="synonym">RvY_16552.1</name>
    <name evidence="1" type="ORF">RvY_16552</name>
</gene>
<dbReference type="Proteomes" id="UP000186922">
    <property type="component" value="Unassembled WGS sequence"/>
</dbReference>
<sequence length="112" mass="12761">MSGQQRKGYPELPEDRRNFLVKRLENCFEAEATTLDADDVSPLEGEECENDELRLPAKKTKKFVIKAKAGRSGSRAEAIAFVRTYSKKAVWKDKNWSLKLSLRNPEPETSTD</sequence>
<protein>
    <submittedName>
        <fullName evidence="1">Uncharacterized protein</fullName>
    </submittedName>
</protein>
<evidence type="ECO:0000313" key="2">
    <source>
        <dbReference type="Proteomes" id="UP000186922"/>
    </source>
</evidence>
<keyword evidence="2" id="KW-1185">Reference proteome</keyword>